<evidence type="ECO:0000256" key="3">
    <source>
        <dbReference type="ARBA" id="ARBA00023004"/>
    </source>
</evidence>
<accession>A0A7X9XA12</accession>
<dbReference type="InterPro" id="IPR042216">
    <property type="entry name" value="MitoNEET_CISD"/>
</dbReference>
<dbReference type="AlphaFoldDB" id="A0A7X9XA12"/>
<evidence type="ECO:0000259" key="5">
    <source>
        <dbReference type="SMART" id="SM00704"/>
    </source>
</evidence>
<organism evidence="6 7">
    <name type="scientific">Flammeovirga aprica JL-4</name>
    <dbReference type="NCBI Taxonomy" id="694437"/>
    <lineage>
        <taxon>Bacteria</taxon>
        <taxon>Pseudomonadati</taxon>
        <taxon>Bacteroidota</taxon>
        <taxon>Cytophagia</taxon>
        <taxon>Cytophagales</taxon>
        <taxon>Flammeovirgaceae</taxon>
        <taxon>Flammeovirga</taxon>
    </lineage>
</organism>
<dbReference type="GO" id="GO:0051537">
    <property type="term" value="F:2 iron, 2 sulfur cluster binding"/>
    <property type="evidence" value="ECO:0007669"/>
    <property type="project" value="UniProtKB-KW"/>
</dbReference>
<keyword evidence="1" id="KW-0001">2Fe-2S</keyword>
<keyword evidence="7" id="KW-1185">Reference proteome</keyword>
<keyword evidence="4" id="KW-0411">Iron-sulfur</keyword>
<dbReference type="Gene3D" id="3.30.70.20">
    <property type="match status" value="1"/>
</dbReference>
<reference evidence="6 7" key="1">
    <citation type="submission" date="2020-04" db="EMBL/GenBank/DDBJ databases">
        <title>Flammeovirga sp. SR4, a novel species isolated from seawater.</title>
        <authorList>
            <person name="Wang X."/>
        </authorList>
    </citation>
    <scope>NUCLEOTIDE SEQUENCE [LARGE SCALE GENOMIC DNA]</scope>
    <source>
        <strain evidence="6 7">ATCC 23126</strain>
    </source>
</reference>
<dbReference type="Gene3D" id="3.40.5.90">
    <property type="entry name" value="CDGSH iron-sulfur domain, mitoNEET-type"/>
    <property type="match status" value="1"/>
</dbReference>
<protein>
    <recommendedName>
        <fullName evidence="5">Iron-binding zinc finger CDGSH type domain-containing protein</fullName>
    </recommendedName>
</protein>
<gene>
    <name evidence="6" type="ORF">HHU12_14765</name>
</gene>
<dbReference type="EMBL" id="JABANE010000037">
    <property type="protein sequence ID" value="NME69235.1"/>
    <property type="molecule type" value="Genomic_DNA"/>
</dbReference>
<keyword evidence="2" id="KW-0479">Metal-binding</keyword>
<dbReference type="InterPro" id="IPR018967">
    <property type="entry name" value="FeS-contain_CDGSH-typ"/>
</dbReference>
<dbReference type="GO" id="GO:0046872">
    <property type="term" value="F:metal ion binding"/>
    <property type="evidence" value="ECO:0007669"/>
    <property type="project" value="UniProtKB-KW"/>
</dbReference>
<dbReference type="SMART" id="SM00704">
    <property type="entry name" value="ZnF_CDGSH"/>
    <property type="match status" value="1"/>
</dbReference>
<proteinExistence type="predicted"/>
<dbReference type="Pfam" id="PF06902">
    <property type="entry name" value="Fer4_19"/>
    <property type="match status" value="1"/>
</dbReference>
<sequence length="134" mass="15151">MKKTYTNENVTVIWEPEKCIHSEKCFKSLPRVFNPKRKPWVDLTQSTSEKIIETVRNCPSQALSLKEDKKEEAAMTEIQVLKNGPVLVKGKISLDCDGKKEVLEQNQIALCRCGASNNKPYCDGTHAKINFEAP</sequence>
<keyword evidence="3" id="KW-0408">Iron</keyword>
<evidence type="ECO:0000313" key="6">
    <source>
        <dbReference type="EMBL" id="NME69235.1"/>
    </source>
</evidence>
<comment type="caution">
    <text evidence="6">The sequence shown here is derived from an EMBL/GenBank/DDBJ whole genome shotgun (WGS) entry which is preliminary data.</text>
</comment>
<evidence type="ECO:0000256" key="2">
    <source>
        <dbReference type="ARBA" id="ARBA00022723"/>
    </source>
</evidence>
<dbReference type="Proteomes" id="UP000576082">
    <property type="component" value="Unassembled WGS sequence"/>
</dbReference>
<dbReference type="InterPro" id="IPR010693">
    <property type="entry name" value="Divergent_4Fe-4S_mono-cluster"/>
</dbReference>
<dbReference type="GO" id="GO:0005737">
    <property type="term" value="C:cytoplasm"/>
    <property type="evidence" value="ECO:0007669"/>
    <property type="project" value="UniProtKB-ARBA"/>
</dbReference>
<evidence type="ECO:0000313" key="7">
    <source>
        <dbReference type="Proteomes" id="UP000576082"/>
    </source>
</evidence>
<evidence type="ECO:0000256" key="1">
    <source>
        <dbReference type="ARBA" id="ARBA00022714"/>
    </source>
</evidence>
<feature type="domain" description="Iron-binding zinc finger CDGSH type" evidence="5">
    <location>
        <begin position="83"/>
        <end position="132"/>
    </location>
</feature>
<name>A0A7X9XA12_9BACT</name>
<dbReference type="RefSeq" id="WP_169657517.1">
    <property type="nucleotide sequence ID" value="NZ_JABANE010000037.1"/>
</dbReference>
<dbReference type="Pfam" id="PF09360">
    <property type="entry name" value="zf-CDGSH"/>
    <property type="match status" value="1"/>
</dbReference>
<evidence type="ECO:0000256" key="4">
    <source>
        <dbReference type="ARBA" id="ARBA00023014"/>
    </source>
</evidence>